<proteinExistence type="predicted"/>
<evidence type="ECO:0000313" key="3">
    <source>
        <dbReference type="Proteomes" id="UP000321926"/>
    </source>
</evidence>
<dbReference type="Proteomes" id="UP000321926">
    <property type="component" value="Unassembled WGS sequence"/>
</dbReference>
<sequence length="299" mass="34448">MYNEHPVKERRASERENDEIDLWQLFKIFGEIGQKANNKISNALDLLRRRALLILGFIMAGIAMSYGAFKMTKPYYTSSMTFVLASIRNEFVKEQLNGLAEMVKEDNFEAISERLDISEESARQIKDLTFVNLDEEHIEDDSVLTGSPFRIELKLYDNRLYSSLEPAITNFLESNRYFSKQKQIKENQYRKLISKYRSEISSIDSIKGSVITPRGPVHGFVYGEPLDPTNLYRQGIDMYQQQVDLEADLDQLDNMQVVNGFVPRRRPSGPSLLMFLFIGAVTTFVVGFIVANVVDKKRR</sequence>
<protein>
    <submittedName>
        <fullName evidence="2">Chain length determinant protein</fullName>
    </submittedName>
</protein>
<dbReference type="AlphaFoldDB" id="A0A5C8IC46"/>
<name>A0A5C8IC46_9BACT</name>
<keyword evidence="1" id="KW-0472">Membrane</keyword>
<reference evidence="2 3" key="1">
    <citation type="submission" date="2019-08" db="EMBL/GenBank/DDBJ databases">
        <authorList>
            <person name="Shi S."/>
        </authorList>
    </citation>
    <scope>NUCLEOTIDE SEQUENCE [LARGE SCALE GENOMIC DNA]</scope>
    <source>
        <strain evidence="2 3">GY10130</strain>
    </source>
</reference>
<accession>A0A5C8IC46</accession>
<gene>
    <name evidence="2" type="ORF">FVR03_24000</name>
</gene>
<feature type="transmembrane region" description="Helical" evidence="1">
    <location>
        <begin position="51"/>
        <end position="69"/>
    </location>
</feature>
<evidence type="ECO:0000313" key="2">
    <source>
        <dbReference type="EMBL" id="TXK18388.1"/>
    </source>
</evidence>
<dbReference type="EMBL" id="VRTY01000201">
    <property type="protein sequence ID" value="TXK18388.1"/>
    <property type="molecule type" value="Genomic_DNA"/>
</dbReference>
<dbReference type="RefSeq" id="WP_147924304.1">
    <property type="nucleotide sequence ID" value="NZ_VRTY01000201.1"/>
</dbReference>
<keyword evidence="1" id="KW-1133">Transmembrane helix</keyword>
<comment type="caution">
    <text evidence="2">The sequence shown here is derived from an EMBL/GenBank/DDBJ whole genome shotgun (WGS) entry which is preliminary data.</text>
</comment>
<dbReference type="OrthoDB" id="979029at2"/>
<organism evidence="2 3">
    <name type="scientific">Pontibacter qinzhouensis</name>
    <dbReference type="NCBI Taxonomy" id="2603253"/>
    <lineage>
        <taxon>Bacteria</taxon>
        <taxon>Pseudomonadati</taxon>
        <taxon>Bacteroidota</taxon>
        <taxon>Cytophagia</taxon>
        <taxon>Cytophagales</taxon>
        <taxon>Hymenobacteraceae</taxon>
        <taxon>Pontibacter</taxon>
    </lineage>
</organism>
<keyword evidence="1" id="KW-0812">Transmembrane</keyword>
<feature type="transmembrane region" description="Helical" evidence="1">
    <location>
        <begin position="272"/>
        <end position="294"/>
    </location>
</feature>
<evidence type="ECO:0000256" key="1">
    <source>
        <dbReference type="SAM" id="Phobius"/>
    </source>
</evidence>
<keyword evidence="3" id="KW-1185">Reference proteome</keyword>